<organism evidence="2 3">
    <name type="scientific">Cricetulus griseus</name>
    <name type="common">Chinese hamster</name>
    <name type="synonym">Cricetulus barabensis griseus</name>
    <dbReference type="NCBI Taxonomy" id="10029"/>
    <lineage>
        <taxon>Eukaryota</taxon>
        <taxon>Metazoa</taxon>
        <taxon>Chordata</taxon>
        <taxon>Craniata</taxon>
        <taxon>Vertebrata</taxon>
        <taxon>Euteleostomi</taxon>
        <taxon>Mammalia</taxon>
        <taxon>Eutheria</taxon>
        <taxon>Euarchontoglires</taxon>
        <taxon>Glires</taxon>
        <taxon>Rodentia</taxon>
        <taxon>Myomorpha</taxon>
        <taxon>Muroidea</taxon>
        <taxon>Cricetidae</taxon>
        <taxon>Cricetinae</taxon>
        <taxon>Cricetulus</taxon>
    </lineage>
</organism>
<dbReference type="Proteomes" id="UP000001075">
    <property type="component" value="Unassembled WGS sequence"/>
</dbReference>
<sequence>MLEKSLKHMCEGKEPQLPPPSRAEPCIGGASACALSDIVGDEASTACMNRQQIGSGLQSLKVSFPWRQPRLHKPQWHLTTSRPLAHDANRCPSGPSATTSPRCGRRTQVAPGAY</sequence>
<gene>
    <name evidence="2" type="ORF">I79_022456</name>
</gene>
<reference evidence="3" key="1">
    <citation type="journal article" date="2011" name="Nat. Biotechnol.">
        <title>The genomic sequence of the Chinese hamster ovary (CHO)-K1 cell line.</title>
        <authorList>
            <person name="Xu X."/>
            <person name="Nagarajan H."/>
            <person name="Lewis N.E."/>
            <person name="Pan S."/>
            <person name="Cai Z."/>
            <person name="Liu X."/>
            <person name="Chen W."/>
            <person name="Xie M."/>
            <person name="Wang W."/>
            <person name="Hammond S."/>
            <person name="Andersen M.R."/>
            <person name="Neff N."/>
            <person name="Passarelli B."/>
            <person name="Koh W."/>
            <person name="Fan H.C."/>
            <person name="Wang J."/>
            <person name="Gui Y."/>
            <person name="Lee K.H."/>
            <person name="Betenbaugh M.J."/>
            <person name="Quake S.R."/>
            <person name="Famili I."/>
            <person name="Palsson B.O."/>
            <person name="Wang J."/>
        </authorList>
    </citation>
    <scope>NUCLEOTIDE SEQUENCE [LARGE SCALE GENOMIC DNA]</scope>
    <source>
        <strain evidence="3">CHO K1 cell line</strain>
    </source>
</reference>
<evidence type="ECO:0000313" key="2">
    <source>
        <dbReference type="EMBL" id="EGW11336.1"/>
    </source>
</evidence>
<protein>
    <submittedName>
        <fullName evidence="2">Uncharacterized protein</fullName>
    </submittedName>
</protein>
<proteinExistence type="predicted"/>
<feature type="region of interest" description="Disordered" evidence="1">
    <location>
        <begin position="73"/>
        <end position="114"/>
    </location>
</feature>
<feature type="region of interest" description="Disordered" evidence="1">
    <location>
        <begin position="1"/>
        <end position="23"/>
    </location>
</feature>
<evidence type="ECO:0000256" key="1">
    <source>
        <dbReference type="SAM" id="MobiDB-lite"/>
    </source>
</evidence>
<feature type="compositionally biased region" description="Basic and acidic residues" evidence="1">
    <location>
        <begin position="1"/>
        <end position="14"/>
    </location>
</feature>
<dbReference type="EMBL" id="JH002365">
    <property type="protein sequence ID" value="EGW11336.1"/>
    <property type="molecule type" value="Genomic_DNA"/>
</dbReference>
<dbReference type="AlphaFoldDB" id="G3IFD4"/>
<name>G3IFD4_CRIGR</name>
<accession>G3IFD4</accession>
<dbReference type="InParanoid" id="G3IFD4"/>
<evidence type="ECO:0000313" key="3">
    <source>
        <dbReference type="Proteomes" id="UP000001075"/>
    </source>
</evidence>